<evidence type="ECO:0000313" key="5">
    <source>
        <dbReference type="EMBL" id="CAD8823040.1"/>
    </source>
</evidence>
<sequence>MESPKMKSESSPLGEAEVFAAMVMASGFVLGSSEEGDSVSGSISGSVSSSAASSPAFTDPTLTCLHRERYGSSLVRAAAIERYMRKKANRTFKKKIRYESRKVLASNRARVGGRFIKISGQSESF</sequence>
<dbReference type="Pfam" id="PF06203">
    <property type="entry name" value="CCT"/>
    <property type="match status" value="1"/>
</dbReference>
<organism evidence="5">
    <name type="scientific">Timspurckia oligopyrenoides</name>
    <dbReference type="NCBI Taxonomy" id="708627"/>
    <lineage>
        <taxon>Eukaryota</taxon>
        <taxon>Rhodophyta</taxon>
        <taxon>Bangiophyceae</taxon>
        <taxon>Porphyridiales</taxon>
        <taxon>Porphyridiaceae</taxon>
        <taxon>Timspurckia</taxon>
    </lineage>
</organism>
<dbReference type="InterPro" id="IPR045281">
    <property type="entry name" value="CONSTANS-like"/>
</dbReference>
<dbReference type="PANTHER" id="PTHR31319">
    <property type="entry name" value="ZINC FINGER PROTEIN CONSTANS-LIKE 4"/>
    <property type="match status" value="1"/>
</dbReference>
<evidence type="ECO:0000259" key="4">
    <source>
        <dbReference type="PROSITE" id="PS51017"/>
    </source>
</evidence>
<protein>
    <recommendedName>
        <fullName evidence="4">CCT domain-containing protein</fullName>
    </recommendedName>
</protein>
<keyword evidence="2" id="KW-0539">Nucleus</keyword>
<proteinExistence type="predicted"/>
<dbReference type="GO" id="GO:0005634">
    <property type="term" value="C:nucleus"/>
    <property type="evidence" value="ECO:0007669"/>
    <property type="project" value="UniProtKB-SubCell"/>
</dbReference>
<dbReference type="AlphaFoldDB" id="A0A7S0ZIN2"/>
<reference evidence="5" key="1">
    <citation type="submission" date="2021-01" db="EMBL/GenBank/DDBJ databases">
        <authorList>
            <person name="Corre E."/>
            <person name="Pelletier E."/>
            <person name="Niang G."/>
            <person name="Scheremetjew M."/>
            <person name="Finn R."/>
            <person name="Kale V."/>
            <person name="Holt S."/>
            <person name="Cochrane G."/>
            <person name="Meng A."/>
            <person name="Brown T."/>
            <person name="Cohen L."/>
        </authorList>
    </citation>
    <scope>NUCLEOTIDE SEQUENCE</scope>
    <source>
        <strain evidence="5">CCMP3278</strain>
    </source>
</reference>
<dbReference type="EMBL" id="HBFP01010349">
    <property type="protein sequence ID" value="CAD8823040.1"/>
    <property type="molecule type" value="Transcribed_RNA"/>
</dbReference>
<feature type="compositionally biased region" description="Low complexity" evidence="3">
    <location>
        <begin position="38"/>
        <end position="54"/>
    </location>
</feature>
<gene>
    <name evidence="5" type="ORF">TOLI1172_LOCUS7436</name>
</gene>
<comment type="subcellular location">
    <subcellularLocation>
        <location evidence="1">Nucleus</location>
    </subcellularLocation>
</comment>
<dbReference type="InterPro" id="IPR010402">
    <property type="entry name" value="CCT_domain"/>
</dbReference>
<evidence type="ECO:0000256" key="1">
    <source>
        <dbReference type="ARBA" id="ARBA00004123"/>
    </source>
</evidence>
<evidence type="ECO:0000256" key="2">
    <source>
        <dbReference type="ARBA" id="ARBA00023242"/>
    </source>
</evidence>
<accession>A0A7S0ZIN2</accession>
<dbReference type="PROSITE" id="PS51017">
    <property type="entry name" value="CCT"/>
    <property type="match status" value="1"/>
</dbReference>
<dbReference type="PANTHER" id="PTHR31319:SF77">
    <property type="entry name" value="ZINC FINGER PROTEIN CONSTANS-LIKE 4"/>
    <property type="match status" value="1"/>
</dbReference>
<feature type="region of interest" description="Disordered" evidence="3">
    <location>
        <begin position="32"/>
        <end position="57"/>
    </location>
</feature>
<evidence type="ECO:0000256" key="3">
    <source>
        <dbReference type="SAM" id="MobiDB-lite"/>
    </source>
</evidence>
<name>A0A7S0ZIN2_9RHOD</name>
<feature type="domain" description="CCT" evidence="4">
    <location>
        <begin position="76"/>
        <end position="118"/>
    </location>
</feature>